<protein>
    <submittedName>
        <fullName evidence="1">HEAT repeat domain-containing protein</fullName>
    </submittedName>
</protein>
<reference evidence="1 2" key="1">
    <citation type="journal article" date="2019" name="Nat. Microbiol.">
        <title>Mediterranean grassland soil C-N compound turnover is dependent on rainfall and depth, and is mediated by genomically divergent microorganisms.</title>
        <authorList>
            <person name="Diamond S."/>
            <person name="Andeer P.F."/>
            <person name="Li Z."/>
            <person name="Crits-Christoph A."/>
            <person name="Burstein D."/>
            <person name="Anantharaman K."/>
            <person name="Lane K.R."/>
            <person name="Thomas B.C."/>
            <person name="Pan C."/>
            <person name="Northen T.R."/>
            <person name="Banfield J.F."/>
        </authorList>
    </citation>
    <scope>NUCLEOTIDE SEQUENCE [LARGE SCALE GENOMIC DNA]</scope>
    <source>
        <strain evidence="1">NP_3</strain>
    </source>
</reference>
<comment type="caution">
    <text evidence="1">The sequence shown here is derived from an EMBL/GenBank/DDBJ whole genome shotgun (WGS) entry which is preliminary data.</text>
</comment>
<evidence type="ECO:0000313" key="2">
    <source>
        <dbReference type="Proteomes" id="UP000318509"/>
    </source>
</evidence>
<dbReference type="Gene3D" id="1.25.10.10">
    <property type="entry name" value="Leucine-rich Repeat Variant"/>
    <property type="match status" value="1"/>
</dbReference>
<dbReference type="EMBL" id="VBAK01000127">
    <property type="protein sequence ID" value="TMI89275.1"/>
    <property type="molecule type" value="Genomic_DNA"/>
</dbReference>
<dbReference type="InterPro" id="IPR011989">
    <property type="entry name" value="ARM-like"/>
</dbReference>
<dbReference type="AlphaFoldDB" id="A0A537K0G9"/>
<dbReference type="Pfam" id="PF13646">
    <property type="entry name" value="HEAT_2"/>
    <property type="match status" value="1"/>
</dbReference>
<dbReference type="SUPFAM" id="SSF48371">
    <property type="entry name" value="ARM repeat"/>
    <property type="match status" value="1"/>
</dbReference>
<accession>A0A537K0G9</accession>
<dbReference type="Proteomes" id="UP000318509">
    <property type="component" value="Unassembled WGS sequence"/>
</dbReference>
<evidence type="ECO:0000313" key="1">
    <source>
        <dbReference type="EMBL" id="TMI89275.1"/>
    </source>
</evidence>
<dbReference type="InterPro" id="IPR016024">
    <property type="entry name" value="ARM-type_fold"/>
</dbReference>
<organism evidence="1 2">
    <name type="scientific">Candidatus Segetimicrobium genomatis</name>
    <dbReference type="NCBI Taxonomy" id="2569760"/>
    <lineage>
        <taxon>Bacteria</taxon>
        <taxon>Bacillati</taxon>
        <taxon>Candidatus Sysuimicrobiota</taxon>
        <taxon>Candidatus Sysuimicrobiia</taxon>
        <taxon>Candidatus Sysuimicrobiales</taxon>
        <taxon>Candidatus Segetimicrobiaceae</taxon>
        <taxon>Candidatus Segetimicrobium</taxon>
    </lineage>
</organism>
<proteinExistence type="predicted"/>
<sequence>MGPPMEPTALAAAVVKQLGLAIKASGLYPPAHPGNVQAGEALLKALRAYAETHGQFRLIVGKHTLSVKGSVIEGRGNSDLAYTLYGRKLIQVTVLPTVSQQQLAAFVQIVGMDRATLEEGGGARQLLKASGVADIQVKELAMDADEEADTLGVDAFFGLLGQGRLKPQEREKLLEILRAGPEQAGRLLQNAYALAGKVGGGGGGDAQVQQVYQAIKGLERVILDEPYADHQSLYANLGEAALLPEGPEGALGPRLGRALVSGARNDQGTQVLLDHLSSEQLANIILNSLGEGDVVEQVADALDAFTPDPEKAGRILSFLDLALPKAGERGVPISVAVMMKLEFPAFVAPDEAPDFAEFDEGRIAVPAAERERVLGEIRSVDQAGVLRDALRACIDVLATNLDKEELTDVAESAVGHLDWLIEHREFALLREILTRVNTLASAAEGARAEVIHGLLERVADGPLLQKLLEAFWQGRATLAELEIQKCAEVLGGTLIAPLARALGAESRAGMRALLCDLLVRIGGEHVDEIGTFITDTRWYLVRNIASVLGRIGAPQGVAYLAQVVHHVDSRVRMQTLNALAGLGTDDAQGLIGEFLNDPDERIRLKALKLLDARGMEAALPTLIVLLETHDPFNRLFTIRQAGIETAARLGARGALPALKKLAHGRVVFRRRTRELRRLARVAVAAIEQPSLDGPAIAIADGKRSAP</sequence>
<name>A0A537K0G9_9BACT</name>
<gene>
    <name evidence="1" type="ORF">E6H00_10260</name>
</gene>